<organism evidence="4 5">
    <name type="scientific">Aspergillus steynii IBT 23096</name>
    <dbReference type="NCBI Taxonomy" id="1392250"/>
    <lineage>
        <taxon>Eukaryota</taxon>
        <taxon>Fungi</taxon>
        <taxon>Dikarya</taxon>
        <taxon>Ascomycota</taxon>
        <taxon>Pezizomycotina</taxon>
        <taxon>Eurotiomycetes</taxon>
        <taxon>Eurotiomycetidae</taxon>
        <taxon>Eurotiales</taxon>
        <taxon>Aspergillaceae</taxon>
        <taxon>Aspergillus</taxon>
        <taxon>Aspergillus subgen. Circumdati</taxon>
    </lineage>
</organism>
<evidence type="ECO:0000313" key="5">
    <source>
        <dbReference type="Proteomes" id="UP000234275"/>
    </source>
</evidence>
<dbReference type="STRING" id="1392250.A0A2I2FT71"/>
<evidence type="ECO:0000313" key="4">
    <source>
        <dbReference type="EMBL" id="PLB43829.1"/>
    </source>
</evidence>
<name>A0A2I2FT71_9EURO</name>
<comment type="similarity">
    <text evidence="1">Belongs to the NmrA-type oxidoreductase family.</text>
</comment>
<protein>
    <submittedName>
        <fullName evidence="4">NAD(P)-binding protein</fullName>
    </submittedName>
</protein>
<proteinExistence type="inferred from homology"/>
<dbReference type="InterPro" id="IPR051164">
    <property type="entry name" value="NmrA-like_oxidored"/>
</dbReference>
<dbReference type="PANTHER" id="PTHR42748:SF31">
    <property type="entry name" value="NMRA-LIKE DOMAIN-CONTAINING PROTEIN-RELATED"/>
    <property type="match status" value="1"/>
</dbReference>
<sequence>MSTIIQGSMNGGAVANSLFEHPDIYHVRALTRNAEKPAARALAERGAELYCADLSSGRDALATAFSGADVIFALTDFWQTQSTDIEIAQGKAIADAAAQTPTLKHLLWSALPDPVALSGGKFLNYAELWAKTTTILFPNYFENCLTTPDRYLPTKDASGIYTLSFPHSLDTVMPNVAIADTGKLVLSILAAGSHYFEKTIAFYSQALSEADKLATIRKSTLLHHPSCSRLIHKIGYNVPTQYRKLTSSEFQEMLQARDGMSEEIALDFAEQLMIFEECGNVYANEEFVQAYEIPGLKLQTWAEFLDKHELPLKP</sequence>
<dbReference type="SUPFAM" id="SSF51735">
    <property type="entry name" value="NAD(P)-binding Rossmann-fold domains"/>
    <property type="match status" value="1"/>
</dbReference>
<dbReference type="Pfam" id="PF05368">
    <property type="entry name" value="NmrA"/>
    <property type="match status" value="1"/>
</dbReference>
<dbReference type="AlphaFoldDB" id="A0A2I2FT71"/>
<dbReference type="PANTHER" id="PTHR42748">
    <property type="entry name" value="NITROGEN METABOLITE REPRESSION PROTEIN NMRA FAMILY MEMBER"/>
    <property type="match status" value="1"/>
</dbReference>
<dbReference type="InterPro" id="IPR036291">
    <property type="entry name" value="NAD(P)-bd_dom_sf"/>
</dbReference>
<dbReference type="EMBL" id="MSFO01000010">
    <property type="protein sequence ID" value="PLB43829.1"/>
    <property type="molecule type" value="Genomic_DNA"/>
</dbReference>
<dbReference type="Gene3D" id="3.40.50.720">
    <property type="entry name" value="NAD(P)-binding Rossmann-like Domain"/>
    <property type="match status" value="1"/>
</dbReference>
<evidence type="ECO:0000259" key="3">
    <source>
        <dbReference type="Pfam" id="PF05368"/>
    </source>
</evidence>
<keyword evidence="5" id="KW-1185">Reference proteome</keyword>
<evidence type="ECO:0000256" key="2">
    <source>
        <dbReference type="ARBA" id="ARBA00022857"/>
    </source>
</evidence>
<keyword evidence="2" id="KW-0521">NADP</keyword>
<feature type="domain" description="NmrA-like" evidence="3">
    <location>
        <begin position="11"/>
        <end position="282"/>
    </location>
</feature>
<accession>A0A2I2FT71</accession>
<dbReference type="GeneID" id="36559562"/>
<dbReference type="VEuPathDB" id="FungiDB:P170DRAFT_459410"/>
<dbReference type="InterPro" id="IPR008030">
    <property type="entry name" value="NmrA-like"/>
</dbReference>
<dbReference type="OrthoDB" id="300709at2759"/>
<gene>
    <name evidence="4" type="ORF">P170DRAFT_459410</name>
</gene>
<dbReference type="Gene3D" id="3.90.25.10">
    <property type="entry name" value="UDP-galactose 4-epimerase, domain 1"/>
    <property type="match status" value="1"/>
</dbReference>
<reference evidence="4 5" key="1">
    <citation type="submission" date="2016-12" db="EMBL/GenBank/DDBJ databases">
        <title>The genomes of Aspergillus section Nigri reveals drivers in fungal speciation.</title>
        <authorList>
            <consortium name="DOE Joint Genome Institute"/>
            <person name="Vesth T.C."/>
            <person name="Nybo J."/>
            <person name="Theobald S."/>
            <person name="Brandl J."/>
            <person name="Frisvad J.C."/>
            <person name="Nielsen K.F."/>
            <person name="Lyhne E.K."/>
            <person name="Kogle M.E."/>
            <person name="Kuo A."/>
            <person name="Riley R."/>
            <person name="Clum A."/>
            <person name="Nolan M."/>
            <person name="Lipzen A."/>
            <person name="Salamov A."/>
            <person name="Henrissat B."/>
            <person name="Wiebenga A."/>
            <person name="De Vries R.P."/>
            <person name="Grigoriev I.V."/>
            <person name="Mortensen U.H."/>
            <person name="Andersen M.R."/>
            <person name="Baker S.E."/>
        </authorList>
    </citation>
    <scope>NUCLEOTIDE SEQUENCE [LARGE SCALE GENOMIC DNA]</scope>
    <source>
        <strain evidence="4 5">IBT 23096</strain>
    </source>
</reference>
<dbReference type="Proteomes" id="UP000234275">
    <property type="component" value="Unassembled WGS sequence"/>
</dbReference>
<evidence type="ECO:0000256" key="1">
    <source>
        <dbReference type="ARBA" id="ARBA00006328"/>
    </source>
</evidence>
<comment type="caution">
    <text evidence="4">The sequence shown here is derived from an EMBL/GenBank/DDBJ whole genome shotgun (WGS) entry which is preliminary data.</text>
</comment>
<dbReference type="GO" id="GO:0005634">
    <property type="term" value="C:nucleus"/>
    <property type="evidence" value="ECO:0007669"/>
    <property type="project" value="TreeGrafter"/>
</dbReference>
<dbReference type="RefSeq" id="XP_024699131.1">
    <property type="nucleotide sequence ID" value="XM_024851864.1"/>
</dbReference>